<comment type="subunit">
    <text evidence="2">Homodimer.</text>
</comment>
<dbReference type="RefSeq" id="WP_123103948.1">
    <property type="nucleotide sequence ID" value="NZ_CP127527.1"/>
</dbReference>
<dbReference type="CDD" id="cd07153">
    <property type="entry name" value="Fur_like"/>
    <property type="match status" value="1"/>
</dbReference>
<keyword evidence="2" id="KW-0238">DNA-binding</keyword>
<evidence type="ECO:0000313" key="3">
    <source>
        <dbReference type="EMBL" id="RNF61650.1"/>
    </source>
</evidence>
<keyword evidence="1 2" id="KW-0408">Iron</keyword>
<evidence type="ECO:0000256" key="2">
    <source>
        <dbReference type="RuleBase" id="RU364037"/>
    </source>
</evidence>
<dbReference type="GO" id="GO:1900376">
    <property type="term" value="P:regulation of secondary metabolite biosynthetic process"/>
    <property type="evidence" value="ECO:0007669"/>
    <property type="project" value="TreeGrafter"/>
</dbReference>
<dbReference type="PANTHER" id="PTHR33202:SF7">
    <property type="entry name" value="FERRIC UPTAKE REGULATION PROTEIN"/>
    <property type="match status" value="1"/>
</dbReference>
<keyword evidence="2" id="KW-0963">Cytoplasm</keyword>
<dbReference type="GO" id="GO:0045892">
    <property type="term" value="P:negative regulation of DNA-templated transcription"/>
    <property type="evidence" value="ECO:0007669"/>
    <property type="project" value="TreeGrafter"/>
</dbReference>
<keyword evidence="1 2" id="KW-0479">Metal-binding</keyword>
<dbReference type="InterPro" id="IPR036388">
    <property type="entry name" value="WH-like_DNA-bd_sf"/>
</dbReference>
<dbReference type="InterPro" id="IPR002481">
    <property type="entry name" value="FUR"/>
</dbReference>
<comment type="subcellular location">
    <subcellularLocation>
        <location evidence="2">Cytoplasm</location>
    </subcellularLocation>
</comment>
<comment type="cofactor">
    <cofactor evidence="1">
        <name>Mn(2+)</name>
        <dbReference type="ChEBI" id="CHEBI:29035"/>
    </cofactor>
    <cofactor evidence="1">
        <name>Fe(2+)</name>
        <dbReference type="ChEBI" id="CHEBI:29033"/>
    </cofactor>
    <text evidence="1">Binds 1 Mn(2+) or Fe(2+) ion per subunit.</text>
</comment>
<feature type="binding site" evidence="1">
    <location>
        <position position="113"/>
    </location>
    <ligand>
        <name>Fe cation</name>
        <dbReference type="ChEBI" id="CHEBI:24875"/>
    </ligand>
</feature>
<comment type="similarity">
    <text evidence="2">Belongs to the Fur family.</text>
</comment>
<dbReference type="OrthoDB" id="8659436at2"/>
<dbReference type="Pfam" id="PF01475">
    <property type="entry name" value="FUR"/>
    <property type="match status" value="1"/>
</dbReference>
<dbReference type="GO" id="GO:0008270">
    <property type="term" value="F:zinc ion binding"/>
    <property type="evidence" value="ECO:0007669"/>
    <property type="project" value="TreeGrafter"/>
</dbReference>
<reference evidence="3" key="1">
    <citation type="submission" date="2018-10" db="EMBL/GenBank/DDBJ databases">
        <title>Acidithiobacillus sulfuriphilus sp. nov.: an extremely acidophilic sulfur-oxidizing chemolithotroph isolated from a neutral pH environment.</title>
        <authorList>
            <person name="Falagan C."/>
            <person name="Moya-Beltran A."/>
            <person name="Quatrini R."/>
            <person name="Johnson D.B."/>
        </authorList>
    </citation>
    <scope>NUCLEOTIDE SEQUENCE [LARGE SCALE GENOMIC DNA]</scope>
    <source>
        <strain evidence="3">CJ-2</strain>
    </source>
</reference>
<accession>A0A3M8R540</accession>
<evidence type="ECO:0000256" key="1">
    <source>
        <dbReference type="PIRSR" id="PIRSR602481-2"/>
    </source>
</evidence>
<dbReference type="GO" id="GO:0000976">
    <property type="term" value="F:transcription cis-regulatory region binding"/>
    <property type="evidence" value="ECO:0007669"/>
    <property type="project" value="TreeGrafter"/>
</dbReference>
<gene>
    <name evidence="2" type="primary">fur</name>
    <name evidence="3" type="ORF">EC580_08175</name>
</gene>
<name>A0A3M8R540_9PROT</name>
<organism evidence="3">
    <name type="scientific">Acidithiobacillus sulfuriphilus</name>
    <dbReference type="NCBI Taxonomy" id="1867749"/>
    <lineage>
        <taxon>Bacteria</taxon>
        <taxon>Pseudomonadati</taxon>
        <taxon>Pseudomonadota</taxon>
        <taxon>Acidithiobacillia</taxon>
        <taxon>Acidithiobacillales</taxon>
        <taxon>Acidithiobacillaceae</taxon>
        <taxon>Acidithiobacillus</taxon>
    </lineage>
</organism>
<dbReference type="SUPFAM" id="SSF46785">
    <property type="entry name" value="Winged helix' DNA-binding domain"/>
    <property type="match status" value="1"/>
</dbReference>
<dbReference type="EMBL" id="RIZI01000167">
    <property type="protein sequence ID" value="RNF61650.1"/>
    <property type="molecule type" value="Genomic_DNA"/>
</dbReference>
<proteinExistence type="inferred from homology"/>
<dbReference type="GO" id="GO:0005737">
    <property type="term" value="C:cytoplasm"/>
    <property type="evidence" value="ECO:0007669"/>
    <property type="project" value="UniProtKB-SubCell"/>
</dbReference>
<keyword evidence="2" id="KW-0678">Repressor</keyword>
<keyword evidence="2" id="KW-0804">Transcription</keyword>
<dbReference type="InterPro" id="IPR036390">
    <property type="entry name" value="WH_DNA-bd_sf"/>
</dbReference>
<protein>
    <recommendedName>
        <fullName evidence="2">Ferric uptake regulation protein</fullName>
    </recommendedName>
</protein>
<dbReference type="PANTHER" id="PTHR33202">
    <property type="entry name" value="ZINC UPTAKE REGULATION PROTEIN"/>
    <property type="match status" value="1"/>
</dbReference>
<keyword evidence="2" id="KW-0805">Transcription regulation</keyword>
<dbReference type="AlphaFoldDB" id="A0A3M8R540"/>
<sequence>MNTSPWNKQKVLEVLRDAGVNPTSQRVEIGYALFSSCAHLSAEEIMQRVNADYPVVSKATVYNTLGLFAEHALVREVIVEPGKVFYDPNVSAHYHFYYVDSGDLIDIPASSLEISNLPELPPDTEIERVDVVIRIRRRSTH</sequence>
<comment type="caution">
    <text evidence="3">The sequence shown here is derived from an EMBL/GenBank/DDBJ whole genome shotgun (WGS) entry which is preliminary data.</text>
</comment>
<keyword evidence="2" id="KW-0862">Zinc</keyword>
<dbReference type="Gene3D" id="1.10.10.10">
    <property type="entry name" value="Winged helix-like DNA-binding domain superfamily/Winged helix DNA-binding domain"/>
    <property type="match status" value="1"/>
</dbReference>
<dbReference type="GO" id="GO:0003700">
    <property type="term" value="F:DNA-binding transcription factor activity"/>
    <property type="evidence" value="ECO:0007669"/>
    <property type="project" value="UniProtKB-UniRule"/>
</dbReference>